<organism evidence="2 3">
    <name type="scientific">Amylocarpus encephaloides</name>
    <dbReference type="NCBI Taxonomy" id="45428"/>
    <lineage>
        <taxon>Eukaryota</taxon>
        <taxon>Fungi</taxon>
        <taxon>Dikarya</taxon>
        <taxon>Ascomycota</taxon>
        <taxon>Pezizomycotina</taxon>
        <taxon>Leotiomycetes</taxon>
        <taxon>Helotiales</taxon>
        <taxon>Helotiales incertae sedis</taxon>
        <taxon>Amylocarpus</taxon>
    </lineage>
</organism>
<comment type="caution">
    <text evidence="2">The sequence shown here is derived from an EMBL/GenBank/DDBJ whole genome shotgun (WGS) entry which is preliminary data.</text>
</comment>
<evidence type="ECO:0000259" key="1">
    <source>
        <dbReference type="Pfam" id="PF06985"/>
    </source>
</evidence>
<keyword evidence="3" id="KW-1185">Reference proteome</keyword>
<name>A0A9P8C1W2_9HELO</name>
<feature type="domain" description="Heterokaryon incompatibility" evidence="1">
    <location>
        <begin position="69"/>
        <end position="132"/>
    </location>
</feature>
<dbReference type="AlphaFoldDB" id="A0A9P8C1W2"/>
<dbReference type="EMBL" id="MU251648">
    <property type="protein sequence ID" value="KAG9230729.1"/>
    <property type="molecule type" value="Genomic_DNA"/>
</dbReference>
<dbReference type="PANTHER" id="PTHR33112">
    <property type="entry name" value="DOMAIN PROTEIN, PUTATIVE-RELATED"/>
    <property type="match status" value="1"/>
</dbReference>
<feature type="non-terminal residue" evidence="2">
    <location>
        <position position="1"/>
    </location>
</feature>
<dbReference type="Proteomes" id="UP000824998">
    <property type="component" value="Unassembled WGS sequence"/>
</dbReference>
<reference evidence="2" key="1">
    <citation type="journal article" date="2021" name="IMA Fungus">
        <title>Genomic characterization of three marine fungi, including Emericellopsis atlantica sp. nov. with signatures of a generalist lifestyle and marine biomass degradation.</title>
        <authorList>
            <person name="Hagestad O.C."/>
            <person name="Hou L."/>
            <person name="Andersen J.H."/>
            <person name="Hansen E.H."/>
            <person name="Altermark B."/>
            <person name="Li C."/>
            <person name="Kuhnert E."/>
            <person name="Cox R.J."/>
            <person name="Crous P.W."/>
            <person name="Spatafora J.W."/>
            <person name="Lail K."/>
            <person name="Amirebrahimi M."/>
            <person name="Lipzen A."/>
            <person name="Pangilinan J."/>
            <person name="Andreopoulos W."/>
            <person name="Hayes R.D."/>
            <person name="Ng V."/>
            <person name="Grigoriev I.V."/>
            <person name="Jackson S.A."/>
            <person name="Sutton T.D.S."/>
            <person name="Dobson A.D.W."/>
            <person name="Rama T."/>
        </authorList>
    </citation>
    <scope>NUCLEOTIDE SEQUENCE</scope>
    <source>
        <strain evidence="2">TRa018bII</strain>
    </source>
</reference>
<protein>
    <recommendedName>
        <fullName evidence="1">Heterokaryon incompatibility domain-containing protein</fullName>
    </recommendedName>
</protein>
<dbReference type="InterPro" id="IPR010730">
    <property type="entry name" value="HET"/>
</dbReference>
<evidence type="ECO:0000313" key="3">
    <source>
        <dbReference type="Proteomes" id="UP000824998"/>
    </source>
</evidence>
<accession>A0A9P8C1W2</accession>
<evidence type="ECO:0000313" key="2">
    <source>
        <dbReference type="EMBL" id="KAG9230729.1"/>
    </source>
</evidence>
<dbReference type="PANTHER" id="PTHR33112:SF16">
    <property type="entry name" value="HETEROKARYON INCOMPATIBILITY DOMAIN-CONTAINING PROTEIN"/>
    <property type="match status" value="1"/>
</dbReference>
<dbReference type="OrthoDB" id="5125733at2759"/>
<feature type="non-terminal residue" evidence="2">
    <location>
        <position position="132"/>
    </location>
</feature>
<dbReference type="Pfam" id="PF06985">
    <property type="entry name" value="HET"/>
    <property type="match status" value="1"/>
</dbReference>
<gene>
    <name evidence="2" type="ORF">BJ875DRAFT_355123</name>
</gene>
<sequence>YGYPVLPQLDTKRHYDLLRQWIHDCDSSHTFCKPISPHRTRLPTRVLYVGTIENPQLRLHCPTEEYAKYIALSRCWGGPDPAKNFSTFGCNIDARCGNIQLEDLPIIFRDAITVTRELGIQFLWIDSICIVQ</sequence>
<proteinExistence type="predicted"/>